<dbReference type="InterPro" id="IPR036388">
    <property type="entry name" value="WH-like_DNA-bd_sf"/>
</dbReference>
<dbReference type="Pfam" id="PF00392">
    <property type="entry name" value="GntR"/>
    <property type="match status" value="1"/>
</dbReference>
<accession>A0ABT4CW28</accession>
<keyword evidence="2" id="KW-0238">DNA-binding</keyword>
<evidence type="ECO:0000313" key="6">
    <source>
        <dbReference type="Proteomes" id="UP001078443"/>
    </source>
</evidence>
<gene>
    <name evidence="5" type="ORF">OW763_02350</name>
</gene>
<keyword evidence="1" id="KW-0805">Transcription regulation</keyword>
<evidence type="ECO:0000259" key="4">
    <source>
        <dbReference type="PROSITE" id="PS50949"/>
    </source>
</evidence>
<evidence type="ECO:0000313" key="5">
    <source>
        <dbReference type="EMBL" id="MCY6483195.1"/>
    </source>
</evidence>
<evidence type="ECO:0000256" key="1">
    <source>
        <dbReference type="ARBA" id="ARBA00023015"/>
    </source>
</evidence>
<dbReference type="PRINTS" id="PR00035">
    <property type="entry name" value="HTHGNTR"/>
</dbReference>
<dbReference type="PANTHER" id="PTHR43537:SF43">
    <property type="entry name" value="GNTR-FAMILY TRANSCRIPTIONAL REGULATOR"/>
    <property type="match status" value="1"/>
</dbReference>
<dbReference type="SUPFAM" id="SSF46785">
    <property type="entry name" value="Winged helix' DNA-binding domain"/>
    <property type="match status" value="1"/>
</dbReference>
<protein>
    <submittedName>
        <fullName evidence="5">FadR/GntR family transcriptional regulator</fullName>
    </submittedName>
</protein>
<dbReference type="InterPro" id="IPR011711">
    <property type="entry name" value="GntR_C"/>
</dbReference>
<feature type="domain" description="HTH gntR-type" evidence="4">
    <location>
        <begin position="9"/>
        <end position="77"/>
    </location>
</feature>
<dbReference type="InterPro" id="IPR000524">
    <property type="entry name" value="Tscrpt_reg_HTH_GntR"/>
</dbReference>
<dbReference type="InterPro" id="IPR036390">
    <property type="entry name" value="WH_DNA-bd_sf"/>
</dbReference>
<dbReference type="RefSeq" id="WP_268039452.1">
    <property type="nucleotide sequence ID" value="NZ_JAPQER010000001.1"/>
</dbReference>
<dbReference type="Gene3D" id="1.20.120.530">
    <property type="entry name" value="GntR ligand-binding domain-like"/>
    <property type="match status" value="1"/>
</dbReference>
<dbReference type="CDD" id="cd07377">
    <property type="entry name" value="WHTH_GntR"/>
    <property type="match status" value="1"/>
</dbReference>
<dbReference type="InterPro" id="IPR008920">
    <property type="entry name" value="TF_FadR/GntR_C"/>
</dbReference>
<proteinExistence type="predicted"/>
<dbReference type="Pfam" id="PF07729">
    <property type="entry name" value="FCD"/>
    <property type="match status" value="1"/>
</dbReference>
<keyword evidence="6" id="KW-1185">Reference proteome</keyword>
<comment type="caution">
    <text evidence="5">The sequence shown here is derived from an EMBL/GenBank/DDBJ whole genome shotgun (WGS) entry which is preliminary data.</text>
</comment>
<dbReference type="Gene3D" id="1.10.10.10">
    <property type="entry name" value="Winged helix-like DNA-binding domain superfamily/Winged helix DNA-binding domain"/>
    <property type="match status" value="1"/>
</dbReference>
<name>A0ABT4CW28_9CLOT</name>
<dbReference type="SMART" id="SM00345">
    <property type="entry name" value="HTH_GNTR"/>
    <property type="match status" value="1"/>
</dbReference>
<evidence type="ECO:0000256" key="3">
    <source>
        <dbReference type="ARBA" id="ARBA00023163"/>
    </source>
</evidence>
<dbReference type="PANTHER" id="PTHR43537">
    <property type="entry name" value="TRANSCRIPTIONAL REGULATOR, GNTR FAMILY"/>
    <property type="match status" value="1"/>
</dbReference>
<sequence>MTFKNIKTTKVSQQVIQQIKDSIYEGKLKKGDKLPTVSELQKKLGVSRSSIREAFSALELIGIIETRTREGTVISNDESSTKFLEPLSLILALEENVVEELLELRMVLECDCIRLAVDKITDEELGEMKRYIQILEQSKGNEKISVEADMMFHYTIAKASRNSVLYQVLISISEVMNLHIKNTRTKLASDSKTMLKFVDQHLQIYNAMKERDCRKAIEALEEHLNYLNELIYRNNKK</sequence>
<organism evidence="5 6">
    <name type="scientific">Clostridium aestuarii</name>
    <dbReference type="NCBI Taxonomy" id="338193"/>
    <lineage>
        <taxon>Bacteria</taxon>
        <taxon>Bacillati</taxon>
        <taxon>Bacillota</taxon>
        <taxon>Clostridia</taxon>
        <taxon>Eubacteriales</taxon>
        <taxon>Clostridiaceae</taxon>
        <taxon>Clostridium</taxon>
    </lineage>
</organism>
<keyword evidence="3" id="KW-0804">Transcription</keyword>
<dbReference type="Proteomes" id="UP001078443">
    <property type="component" value="Unassembled WGS sequence"/>
</dbReference>
<dbReference type="SUPFAM" id="SSF48008">
    <property type="entry name" value="GntR ligand-binding domain-like"/>
    <property type="match status" value="1"/>
</dbReference>
<evidence type="ECO:0000256" key="2">
    <source>
        <dbReference type="ARBA" id="ARBA00023125"/>
    </source>
</evidence>
<dbReference type="SMART" id="SM00895">
    <property type="entry name" value="FCD"/>
    <property type="match status" value="1"/>
</dbReference>
<reference evidence="5" key="1">
    <citation type="submission" date="2022-12" db="EMBL/GenBank/DDBJ databases">
        <authorList>
            <person name="Wang J."/>
        </authorList>
    </citation>
    <scope>NUCLEOTIDE SEQUENCE</scope>
    <source>
        <strain evidence="5">HY-45-18</strain>
    </source>
</reference>
<dbReference type="EMBL" id="JAPQER010000001">
    <property type="protein sequence ID" value="MCY6483195.1"/>
    <property type="molecule type" value="Genomic_DNA"/>
</dbReference>
<dbReference type="PROSITE" id="PS50949">
    <property type="entry name" value="HTH_GNTR"/>
    <property type="match status" value="1"/>
</dbReference>